<dbReference type="KEGG" id="jpo:G7058_00150"/>
<gene>
    <name evidence="1" type="ORF">G7058_00150</name>
</gene>
<reference evidence="1 2" key="1">
    <citation type="journal article" date="2017" name="Int. J. Syst. Evol. Microbiol.">
        <title>Jeotgalibaca porci sp. nov. and Jeotgalibaca arthritidis sp. nov., isolated from pigs, and emended description of the genus Jeotgalibaca.</title>
        <authorList>
            <person name="Zamora L."/>
            <person name="Perez-Sancho M."/>
            <person name="Dominguez L."/>
            <person name="Fernandez-Garayzabal J.F."/>
            <person name="Vela A.I."/>
        </authorList>
    </citation>
    <scope>NUCLEOTIDE SEQUENCE [LARGE SCALE GENOMIC DNA]</scope>
    <source>
        <strain evidence="1 2">CCUG 69148</strain>
    </source>
</reference>
<evidence type="ECO:0000313" key="2">
    <source>
        <dbReference type="Proteomes" id="UP000501830"/>
    </source>
</evidence>
<proteinExistence type="predicted"/>
<dbReference type="EMBL" id="CP049889">
    <property type="protein sequence ID" value="QIK50609.1"/>
    <property type="molecule type" value="Genomic_DNA"/>
</dbReference>
<dbReference type="InterPro" id="IPR006523">
    <property type="entry name" value="RinA"/>
</dbReference>
<dbReference type="NCBIfam" id="TIGR01636">
    <property type="entry name" value="phage_rinA"/>
    <property type="match status" value="1"/>
</dbReference>
<dbReference type="AlphaFoldDB" id="A0A6G7WEF6"/>
<keyword evidence="2" id="KW-1185">Reference proteome</keyword>
<dbReference type="GeneID" id="94551664"/>
<name>A0A6G7WEF6_9LACT</name>
<accession>A0A6G7WEF6</accession>
<organism evidence="1 2">
    <name type="scientific">Jeotgalibaca porci</name>
    <dbReference type="NCBI Taxonomy" id="1868793"/>
    <lineage>
        <taxon>Bacteria</taxon>
        <taxon>Bacillati</taxon>
        <taxon>Bacillota</taxon>
        <taxon>Bacilli</taxon>
        <taxon>Lactobacillales</taxon>
        <taxon>Carnobacteriaceae</taxon>
        <taxon>Jeotgalibaca</taxon>
    </lineage>
</organism>
<sequence>MRNILSLDSNDLKWLEDKFERYQQLDREIAIRKEELKIREDDQNIGGGKSNVVGNPIESQVIREQSDPFIVQREAWKRGIDKTLRQQNDDVKAMITDKYWGENSYMDWTALGKLHCCSQSKIYRIRYKFLEDFAKNIGYI</sequence>
<dbReference type="Proteomes" id="UP000501830">
    <property type="component" value="Chromosome"/>
</dbReference>
<protein>
    <recommendedName>
        <fullName evidence="3">Transcriptional regulator</fullName>
    </recommendedName>
</protein>
<evidence type="ECO:0000313" key="1">
    <source>
        <dbReference type="EMBL" id="QIK50609.1"/>
    </source>
</evidence>
<evidence type="ECO:0008006" key="3">
    <source>
        <dbReference type="Google" id="ProtNLM"/>
    </source>
</evidence>
<dbReference type="RefSeq" id="WP_166061652.1">
    <property type="nucleotide sequence ID" value="NZ_CP049889.1"/>
</dbReference>